<proteinExistence type="predicted"/>
<gene>
    <name evidence="2" type="ORF">SD77_1294</name>
</gene>
<feature type="transmembrane region" description="Helical" evidence="1">
    <location>
        <begin position="9"/>
        <end position="27"/>
    </location>
</feature>
<keyword evidence="1" id="KW-0472">Membrane</keyword>
<feature type="transmembrane region" description="Helical" evidence="1">
    <location>
        <begin position="33"/>
        <end position="52"/>
    </location>
</feature>
<organism evidence="2 3">
    <name type="scientific">Bacillus badius</name>
    <dbReference type="NCBI Taxonomy" id="1455"/>
    <lineage>
        <taxon>Bacteria</taxon>
        <taxon>Bacillati</taxon>
        <taxon>Bacillota</taxon>
        <taxon>Bacilli</taxon>
        <taxon>Bacillales</taxon>
        <taxon>Bacillaceae</taxon>
        <taxon>Pseudobacillus</taxon>
    </lineage>
</organism>
<keyword evidence="3" id="KW-1185">Reference proteome</keyword>
<protein>
    <submittedName>
        <fullName evidence="2">Uncharacterized protein</fullName>
    </submittedName>
</protein>
<sequence>MRRLSANEQAIYLVLVMIAAWSGFCMTDEKLKIAVNGSVLVMVVAIKVLVYLHKRKSKNASAEGEQH</sequence>
<dbReference type="EMBL" id="JXLP01000013">
    <property type="protein sequence ID" value="KIL77621.1"/>
    <property type="molecule type" value="Genomic_DNA"/>
</dbReference>
<dbReference type="Proteomes" id="UP000031982">
    <property type="component" value="Unassembled WGS sequence"/>
</dbReference>
<evidence type="ECO:0000256" key="1">
    <source>
        <dbReference type="SAM" id="Phobius"/>
    </source>
</evidence>
<comment type="caution">
    <text evidence="2">The sequence shown here is derived from an EMBL/GenBank/DDBJ whole genome shotgun (WGS) entry which is preliminary data.</text>
</comment>
<evidence type="ECO:0000313" key="3">
    <source>
        <dbReference type="Proteomes" id="UP000031982"/>
    </source>
</evidence>
<accession>A0ABR5AS85</accession>
<evidence type="ECO:0000313" key="2">
    <source>
        <dbReference type="EMBL" id="KIL77621.1"/>
    </source>
</evidence>
<reference evidence="2 3" key="1">
    <citation type="submission" date="2015-01" db="EMBL/GenBank/DDBJ databases">
        <title>Genome Assembly of Bacillus badius MTCC 1458.</title>
        <authorList>
            <person name="Verma A."/>
            <person name="Khatri I."/>
            <person name="Mual P."/>
            <person name="Subramanian S."/>
            <person name="Krishnamurthi S."/>
        </authorList>
    </citation>
    <scope>NUCLEOTIDE SEQUENCE [LARGE SCALE GENOMIC DNA]</scope>
    <source>
        <strain evidence="2 3">MTCC 1458</strain>
    </source>
</reference>
<name>A0ABR5AS85_BACBA</name>
<keyword evidence="1" id="KW-0812">Transmembrane</keyword>
<dbReference type="RefSeq" id="WP_041099183.1">
    <property type="nucleotide sequence ID" value="NZ_JARTHD010000041.1"/>
</dbReference>
<keyword evidence="1" id="KW-1133">Transmembrane helix</keyword>